<proteinExistence type="predicted"/>
<comment type="caution">
    <text evidence="2">The sequence shown here is derived from an EMBL/GenBank/DDBJ whole genome shotgun (WGS) entry which is preliminary data.</text>
</comment>
<keyword evidence="3" id="KW-1185">Reference proteome</keyword>
<evidence type="ECO:0000313" key="2">
    <source>
        <dbReference type="EMBL" id="TGD96160.1"/>
    </source>
</evidence>
<dbReference type="RefSeq" id="WP_135417873.1">
    <property type="nucleotide sequence ID" value="NZ_SRLB01000021.1"/>
</dbReference>
<dbReference type="Proteomes" id="UP000297535">
    <property type="component" value="Unassembled WGS sequence"/>
</dbReference>
<protein>
    <submittedName>
        <fullName evidence="2">Uncharacterized protein</fullName>
    </submittedName>
</protein>
<accession>A0A4Z0NJH3</accession>
<name>A0A4Z0NJH3_9HYPH</name>
<evidence type="ECO:0000313" key="3">
    <source>
        <dbReference type="Proteomes" id="UP000297535"/>
    </source>
</evidence>
<dbReference type="EMBL" id="SRLB01000021">
    <property type="protein sequence ID" value="TGD96160.1"/>
    <property type="molecule type" value="Genomic_DNA"/>
</dbReference>
<dbReference type="AlphaFoldDB" id="A0A4Z0NJH3"/>
<reference evidence="2 3" key="1">
    <citation type="submission" date="2019-04" db="EMBL/GenBank/DDBJ databases">
        <authorList>
            <person name="Feng G."/>
            <person name="Zhu H."/>
        </authorList>
    </citation>
    <scope>NUCLEOTIDE SEQUENCE [LARGE SCALE GENOMIC DNA]</scope>
    <source>
        <strain evidence="2 3">6HR-1</strain>
    </source>
</reference>
<evidence type="ECO:0000256" key="1">
    <source>
        <dbReference type="SAM" id="MobiDB-lite"/>
    </source>
</evidence>
<organism evidence="2 3">
    <name type="scientific">Methylobacterium nonmethylotrophicum</name>
    <dbReference type="NCBI Taxonomy" id="1141884"/>
    <lineage>
        <taxon>Bacteria</taxon>
        <taxon>Pseudomonadati</taxon>
        <taxon>Pseudomonadota</taxon>
        <taxon>Alphaproteobacteria</taxon>
        <taxon>Hyphomicrobiales</taxon>
        <taxon>Methylobacteriaceae</taxon>
        <taxon>Methylobacterium</taxon>
    </lineage>
</organism>
<sequence length="73" mass="7924">MSHRNVEVYKNVESAFDARSGVVTTLGRRLIQSKEAIAIAAGEADPATNRVPVPAEKPPNKIGARATRKRRQA</sequence>
<gene>
    <name evidence="2" type="ORF">EU555_24680</name>
</gene>
<feature type="region of interest" description="Disordered" evidence="1">
    <location>
        <begin position="48"/>
        <end position="73"/>
    </location>
</feature>